<comment type="caution">
    <text evidence="2">The sequence shown here is derived from an EMBL/GenBank/DDBJ whole genome shotgun (WGS) entry which is preliminary data.</text>
</comment>
<organism evidence="2 3">
    <name type="scientific">Pseudomonas saxonica</name>
    <dbReference type="NCBI Taxonomy" id="2600598"/>
    <lineage>
        <taxon>Bacteria</taxon>
        <taxon>Pseudomonadati</taxon>
        <taxon>Pseudomonadota</taxon>
        <taxon>Gammaproteobacteria</taxon>
        <taxon>Pseudomonadales</taxon>
        <taxon>Pseudomonadaceae</taxon>
        <taxon>Pseudomonas</taxon>
    </lineage>
</organism>
<dbReference type="EMBL" id="VFIO01000001">
    <property type="protein sequence ID" value="TWR92319.1"/>
    <property type="molecule type" value="Genomic_DNA"/>
</dbReference>
<dbReference type="Pfam" id="PF14897">
    <property type="entry name" value="EpsG"/>
    <property type="match status" value="1"/>
</dbReference>
<protein>
    <submittedName>
        <fullName evidence="2">EpsG family protein</fullName>
    </submittedName>
</protein>
<feature type="transmembrane region" description="Helical" evidence="1">
    <location>
        <begin position="120"/>
        <end position="136"/>
    </location>
</feature>
<keyword evidence="1" id="KW-0472">Membrane</keyword>
<feature type="transmembrane region" description="Helical" evidence="1">
    <location>
        <begin position="168"/>
        <end position="189"/>
    </location>
</feature>
<gene>
    <name evidence="2" type="ORF">FJD38_01495</name>
</gene>
<dbReference type="InterPro" id="IPR049458">
    <property type="entry name" value="EpsG-like"/>
</dbReference>
<name>A0ABY3GL05_9PSED</name>
<keyword evidence="1" id="KW-1133">Transmembrane helix</keyword>
<dbReference type="RefSeq" id="WP_146383734.1">
    <property type="nucleotide sequence ID" value="NZ_VFIO01000001.1"/>
</dbReference>
<feature type="transmembrane region" description="Helical" evidence="1">
    <location>
        <begin position="324"/>
        <end position="340"/>
    </location>
</feature>
<feature type="transmembrane region" description="Helical" evidence="1">
    <location>
        <begin position="274"/>
        <end position="291"/>
    </location>
</feature>
<evidence type="ECO:0000313" key="2">
    <source>
        <dbReference type="EMBL" id="TWR92319.1"/>
    </source>
</evidence>
<feature type="transmembrane region" description="Helical" evidence="1">
    <location>
        <begin position="98"/>
        <end position="114"/>
    </location>
</feature>
<feature type="transmembrane region" description="Helical" evidence="1">
    <location>
        <begin position="297"/>
        <end position="317"/>
    </location>
</feature>
<keyword evidence="1" id="KW-0812">Transmembrane</keyword>
<keyword evidence="3" id="KW-1185">Reference proteome</keyword>
<feature type="transmembrane region" description="Helical" evidence="1">
    <location>
        <begin position="245"/>
        <end position="265"/>
    </location>
</feature>
<evidence type="ECO:0000256" key="1">
    <source>
        <dbReference type="SAM" id="Phobius"/>
    </source>
</evidence>
<reference evidence="2 3" key="1">
    <citation type="submission" date="2019-06" db="EMBL/GenBank/DDBJ databases">
        <title>Pseudomonas bimorpha sp. nov. isolated from bovine raw milk and skim milk concentrate.</title>
        <authorList>
            <person name="Hofmann K."/>
            <person name="Huptas C."/>
            <person name="Doll E."/>
            <person name="Scherer S."/>
            <person name="Wenning M."/>
        </authorList>
    </citation>
    <scope>NUCLEOTIDE SEQUENCE [LARGE SCALE GENOMIC DNA]</scope>
    <source>
        <strain evidence="2 3">DSM 108989</strain>
    </source>
</reference>
<feature type="transmembrane region" description="Helical" evidence="1">
    <location>
        <begin position="143"/>
        <end position="162"/>
    </location>
</feature>
<accession>A0ABY3GL05</accession>
<evidence type="ECO:0000313" key="3">
    <source>
        <dbReference type="Proteomes" id="UP000318428"/>
    </source>
</evidence>
<proteinExistence type="predicted"/>
<sequence length="353" mass="40293">MAYYAIAILASIFLLGAALFRNSPAERLSVSIVALLYVVGLAIFAGFRSPDIAPDYLNYVSWLKSIQENNLFFDEMKDPLFVGTYLVINDLGFSDTSFFFLIALLSLGFKYLFSKFVFDNKYVLMILFLILSRFYIPHDFIQVRVGLAIGLASCGLILFFKGRRFLGSLLYLIGLGFHLSVSIFIPVFFMLILNLQLKSRLVLSALIISSFMLSFVLPNAINIFANVERVTPYLNGGYATTATPLFSFYFMSRFFLIVLIITVYLERLSAVEKFVTLMSILGLCIQIMLSWNDAFSLRFAELFGFFDMAMFCMMYRFFDSKSKLIYSLGLMIMSFIYYYSSLKLVSEYAISTI</sequence>
<feature type="transmembrane region" description="Helical" evidence="1">
    <location>
        <begin position="30"/>
        <end position="47"/>
    </location>
</feature>
<feature type="transmembrane region" description="Helical" evidence="1">
    <location>
        <begin position="201"/>
        <end position="225"/>
    </location>
</feature>
<dbReference type="Proteomes" id="UP000318428">
    <property type="component" value="Unassembled WGS sequence"/>
</dbReference>